<dbReference type="InterPro" id="IPR036640">
    <property type="entry name" value="ABC1_TM_sf"/>
</dbReference>
<keyword evidence="6" id="KW-0472">Membrane</keyword>
<dbReference type="Gene3D" id="3.40.50.300">
    <property type="entry name" value="P-loop containing nucleotide triphosphate hydrolases"/>
    <property type="match status" value="2"/>
</dbReference>
<comment type="subcellular location">
    <subcellularLocation>
        <location evidence="1">Membrane</location>
        <topology evidence="1">Multi-pass membrane protein</topology>
    </subcellularLocation>
</comment>
<dbReference type="InterPro" id="IPR003439">
    <property type="entry name" value="ABC_transporter-like_ATP-bd"/>
</dbReference>
<sequence>MAVGEANSFAPNYAKAKISASHLIMLLNKEPEIDNLSEEGESPDIFDGNVSFEHVKFNYPSRPDVPILRGLNLRVKKGETLALVGSSGCGKSTTIQLLERFYDPREGRVVRREHAHLQTCFVLQVMDSIDVKQLNIHWLRSQIGIVSQEPVLFDCTLAENIAYGDNSRSVTLEEIEAAAKAANIHNFIDELPQVVQDALDQASKGRTCIIVAHRLSTIRNAERIAVFQGGVVVEQGTHQQLLAKKGVYHMLVTTQLGHGTV</sequence>
<reference evidence="8 9" key="1">
    <citation type="submission" date="2021-06" db="EMBL/GenBank/DDBJ databases">
        <authorList>
            <person name="Palmer J.M."/>
        </authorList>
    </citation>
    <scope>NUCLEOTIDE SEQUENCE [LARGE SCALE GENOMIC DNA]</scope>
    <source>
        <strain evidence="8 9">GA_2019</strain>
        <tissue evidence="8">Muscle</tissue>
    </source>
</reference>
<evidence type="ECO:0000256" key="4">
    <source>
        <dbReference type="ARBA" id="ARBA00022840"/>
    </source>
</evidence>
<evidence type="ECO:0000256" key="3">
    <source>
        <dbReference type="ARBA" id="ARBA00022741"/>
    </source>
</evidence>
<name>A0ABV0PCK2_9TELE</name>
<dbReference type="PANTHER" id="PTHR24221">
    <property type="entry name" value="ATP-BINDING CASSETTE SUB-FAMILY B"/>
    <property type="match status" value="1"/>
</dbReference>
<comment type="caution">
    <text evidence="8">The sequence shown here is derived from an EMBL/GenBank/DDBJ whole genome shotgun (WGS) entry which is preliminary data.</text>
</comment>
<evidence type="ECO:0000313" key="9">
    <source>
        <dbReference type="Proteomes" id="UP001476798"/>
    </source>
</evidence>
<organism evidence="8 9">
    <name type="scientific">Goodea atripinnis</name>
    <dbReference type="NCBI Taxonomy" id="208336"/>
    <lineage>
        <taxon>Eukaryota</taxon>
        <taxon>Metazoa</taxon>
        <taxon>Chordata</taxon>
        <taxon>Craniata</taxon>
        <taxon>Vertebrata</taxon>
        <taxon>Euteleostomi</taxon>
        <taxon>Actinopterygii</taxon>
        <taxon>Neopterygii</taxon>
        <taxon>Teleostei</taxon>
        <taxon>Neoteleostei</taxon>
        <taxon>Acanthomorphata</taxon>
        <taxon>Ovalentaria</taxon>
        <taxon>Atherinomorphae</taxon>
        <taxon>Cyprinodontiformes</taxon>
        <taxon>Goodeidae</taxon>
        <taxon>Goodea</taxon>
    </lineage>
</organism>
<dbReference type="PANTHER" id="PTHR24221:SF251">
    <property type="entry name" value="ATP-DEPENDENT TRANSLOCASE ABCB1"/>
    <property type="match status" value="1"/>
</dbReference>
<dbReference type="PROSITE" id="PS50893">
    <property type="entry name" value="ABC_TRANSPORTER_2"/>
    <property type="match status" value="1"/>
</dbReference>
<gene>
    <name evidence="8" type="ORF">GOODEAATRI_008864</name>
</gene>
<protein>
    <recommendedName>
        <fullName evidence="7">ABC transporter domain-containing protein</fullName>
    </recommendedName>
</protein>
<dbReference type="InterPro" id="IPR027417">
    <property type="entry name" value="P-loop_NTPase"/>
</dbReference>
<keyword evidence="5" id="KW-1133">Transmembrane helix</keyword>
<dbReference type="SUPFAM" id="SSF52540">
    <property type="entry name" value="P-loop containing nucleoside triphosphate hydrolases"/>
    <property type="match status" value="1"/>
</dbReference>
<dbReference type="Gene3D" id="1.20.1560.10">
    <property type="entry name" value="ABC transporter type 1, transmembrane domain"/>
    <property type="match status" value="1"/>
</dbReference>
<keyword evidence="2" id="KW-0812">Transmembrane</keyword>
<keyword evidence="3" id="KW-0547">Nucleotide-binding</keyword>
<dbReference type="SMART" id="SM00382">
    <property type="entry name" value="AAA"/>
    <property type="match status" value="1"/>
</dbReference>
<evidence type="ECO:0000256" key="1">
    <source>
        <dbReference type="ARBA" id="ARBA00004141"/>
    </source>
</evidence>
<evidence type="ECO:0000259" key="7">
    <source>
        <dbReference type="PROSITE" id="PS50893"/>
    </source>
</evidence>
<accession>A0ABV0PCK2</accession>
<dbReference type="Proteomes" id="UP001476798">
    <property type="component" value="Unassembled WGS sequence"/>
</dbReference>
<feature type="domain" description="ABC transporter" evidence="7">
    <location>
        <begin position="50"/>
        <end position="254"/>
    </location>
</feature>
<dbReference type="InterPro" id="IPR003593">
    <property type="entry name" value="AAA+_ATPase"/>
</dbReference>
<evidence type="ECO:0000256" key="6">
    <source>
        <dbReference type="ARBA" id="ARBA00023136"/>
    </source>
</evidence>
<dbReference type="Pfam" id="PF00005">
    <property type="entry name" value="ABC_tran"/>
    <property type="match status" value="1"/>
</dbReference>
<evidence type="ECO:0000256" key="5">
    <source>
        <dbReference type="ARBA" id="ARBA00022989"/>
    </source>
</evidence>
<keyword evidence="9" id="KW-1185">Reference proteome</keyword>
<evidence type="ECO:0000313" key="8">
    <source>
        <dbReference type="EMBL" id="MEQ2181193.1"/>
    </source>
</evidence>
<dbReference type="InterPro" id="IPR039421">
    <property type="entry name" value="Type_1_exporter"/>
</dbReference>
<proteinExistence type="predicted"/>
<keyword evidence="4" id="KW-0067">ATP-binding</keyword>
<evidence type="ECO:0000256" key="2">
    <source>
        <dbReference type="ARBA" id="ARBA00022692"/>
    </source>
</evidence>
<dbReference type="EMBL" id="JAHRIO010070447">
    <property type="protein sequence ID" value="MEQ2181193.1"/>
    <property type="molecule type" value="Genomic_DNA"/>
</dbReference>